<protein>
    <recommendedName>
        <fullName evidence="1">Peptidase M11 gametolysin domain-containing protein</fullName>
    </recommendedName>
</protein>
<dbReference type="EMBL" id="GL378370">
    <property type="protein sequence ID" value="EFJ43692.1"/>
    <property type="molecule type" value="Genomic_DNA"/>
</dbReference>
<dbReference type="InterPro" id="IPR008752">
    <property type="entry name" value="Peptidase_M11"/>
</dbReference>
<proteinExistence type="predicted"/>
<organism evidence="3">
    <name type="scientific">Volvox carteri f. nagariensis</name>
    <dbReference type="NCBI Taxonomy" id="3068"/>
    <lineage>
        <taxon>Eukaryota</taxon>
        <taxon>Viridiplantae</taxon>
        <taxon>Chlorophyta</taxon>
        <taxon>core chlorophytes</taxon>
        <taxon>Chlorophyceae</taxon>
        <taxon>CS clade</taxon>
        <taxon>Chlamydomonadales</taxon>
        <taxon>Volvocaceae</taxon>
        <taxon>Volvox</taxon>
    </lineage>
</organism>
<dbReference type="RefSeq" id="XP_002955173.1">
    <property type="nucleotide sequence ID" value="XM_002955127.1"/>
</dbReference>
<dbReference type="AlphaFoldDB" id="D8U954"/>
<gene>
    <name evidence="2" type="ORF">VOLCADRAFT_96077</name>
</gene>
<evidence type="ECO:0000313" key="2">
    <source>
        <dbReference type="EMBL" id="EFJ43692.1"/>
    </source>
</evidence>
<dbReference type="KEGG" id="vcn:VOLCADRAFT_96077"/>
<dbReference type="Pfam" id="PF05548">
    <property type="entry name" value="Peptidase_M11"/>
    <property type="match status" value="1"/>
</dbReference>
<evidence type="ECO:0000313" key="3">
    <source>
        <dbReference type="Proteomes" id="UP000001058"/>
    </source>
</evidence>
<dbReference type="Proteomes" id="UP000001058">
    <property type="component" value="Unassembled WGS sequence"/>
</dbReference>
<name>D8U954_VOLCA</name>
<keyword evidence="3" id="KW-1185">Reference proteome</keyword>
<accession>D8U954</accession>
<dbReference type="InParanoid" id="D8U954"/>
<feature type="domain" description="Peptidase M11 gametolysin" evidence="1">
    <location>
        <begin position="134"/>
        <end position="348"/>
    </location>
</feature>
<evidence type="ECO:0000259" key="1">
    <source>
        <dbReference type="Pfam" id="PF05548"/>
    </source>
</evidence>
<dbReference type="GeneID" id="9626273"/>
<sequence length="412" mass="45216">MTESGGGVRVDPQVCVVVTPTALYATVGKAIATLMKSRPMQPCSGILRDHGVQWDFPTYGGIYGIMVVTASSPRGQWGGMLFAAVAAISILSLSGAVSAVPVQDTDVTGSAAERHWRRELLFGNITSSRRPSFVVYITTFCGHNQAADKTAEDVRRLFFGSGDSRGRNMQNYIGNCSYGQIQIGDLAVLGPVEIPCNEPLDMRFAPVAAYPGGNNVTSTFCDGVSSLKWQTYLEAYALTRGVIARDFQHRVMILPRGTDKIPGCAGPLGWADTDPWIFSDKNPYGSSIMFLKAEAFETLELWLHEAGHNMRMQHASVPNFCSAGDQCDYTCTMGFKDGQGIRCLNAPHNWQPLLLHRSGDLLRRCYASSMRILLIRLCLLPTRNIVDIAIVSYRSFLEGISRNLLIRRSVPF</sequence>
<reference evidence="2 3" key="1">
    <citation type="journal article" date="2010" name="Science">
        <title>Genomic analysis of organismal complexity in the multicellular green alga Volvox carteri.</title>
        <authorList>
            <person name="Prochnik S.E."/>
            <person name="Umen J."/>
            <person name="Nedelcu A.M."/>
            <person name="Hallmann A."/>
            <person name="Miller S.M."/>
            <person name="Nishii I."/>
            <person name="Ferris P."/>
            <person name="Kuo A."/>
            <person name="Mitros T."/>
            <person name="Fritz-Laylin L.K."/>
            <person name="Hellsten U."/>
            <person name="Chapman J."/>
            <person name="Simakov O."/>
            <person name="Rensing S.A."/>
            <person name="Terry A."/>
            <person name="Pangilinan J."/>
            <person name="Kapitonov V."/>
            <person name="Jurka J."/>
            <person name="Salamov A."/>
            <person name="Shapiro H."/>
            <person name="Schmutz J."/>
            <person name="Grimwood J."/>
            <person name="Lindquist E."/>
            <person name="Lucas S."/>
            <person name="Grigoriev I.V."/>
            <person name="Schmitt R."/>
            <person name="Kirk D."/>
            <person name="Rokhsar D.S."/>
        </authorList>
    </citation>
    <scope>NUCLEOTIDE SEQUENCE [LARGE SCALE GENOMIC DNA]</scope>
    <source>
        <strain evidence="3">f. Nagariensis / Eve</strain>
    </source>
</reference>